<sequence length="73" mass="8470">MLDPLFHDAATHLEITCSSCRHTVTIWRKDADAQLVLLSRHEFERRVVCSRCGTKRPWVKALPPERRGPNRFG</sequence>
<dbReference type="OrthoDB" id="7885227at2"/>
<dbReference type="RefSeq" id="WP_140193586.1">
    <property type="nucleotide sequence ID" value="NZ_CP065915.1"/>
</dbReference>
<evidence type="ECO:0000313" key="1">
    <source>
        <dbReference type="EMBL" id="TNY32904.1"/>
    </source>
</evidence>
<name>A0A5C5GFE0_9RHOB</name>
<organism evidence="1 2">
    <name type="scientific">Pelagovum pacificum</name>
    <dbReference type="NCBI Taxonomy" id="2588711"/>
    <lineage>
        <taxon>Bacteria</taxon>
        <taxon>Pseudomonadati</taxon>
        <taxon>Pseudomonadota</taxon>
        <taxon>Alphaproteobacteria</taxon>
        <taxon>Rhodobacterales</taxon>
        <taxon>Paracoccaceae</taxon>
        <taxon>Pelagovum</taxon>
    </lineage>
</organism>
<reference evidence="1 2" key="1">
    <citation type="submission" date="2019-06" db="EMBL/GenBank/DDBJ databases">
        <title>Genome of new Rhodobacteraceae sp. SM1903.</title>
        <authorList>
            <person name="Ren X."/>
        </authorList>
    </citation>
    <scope>NUCLEOTIDE SEQUENCE [LARGE SCALE GENOMIC DNA]</scope>
    <source>
        <strain evidence="1 2">SM1903</strain>
    </source>
</reference>
<keyword evidence="2" id="KW-1185">Reference proteome</keyword>
<evidence type="ECO:0000313" key="2">
    <source>
        <dbReference type="Proteomes" id="UP000314011"/>
    </source>
</evidence>
<protein>
    <submittedName>
        <fullName evidence="1">Uncharacterized protein</fullName>
    </submittedName>
</protein>
<dbReference type="AlphaFoldDB" id="A0A5C5GFE0"/>
<gene>
    <name evidence="1" type="ORF">FHY64_06405</name>
</gene>
<dbReference type="EMBL" id="VFFF01000001">
    <property type="protein sequence ID" value="TNY32904.1"/>
    <property type="molecule type" value="Genomic_DNA"/>
</dbReference>
<comment type="caution">
    <text evidence="1">The sequence shown here is derived from an EMBL/GenBank/DDBJ whole genome shotgun (WGS) entry which is preliminary data.</text>
</comment>
<dbReference type="Proteomes" id="UP000314011">
    <property type="component" value="Unassembled WGS sequence"/>
</dbReference>
<proteinExistence type="predicted"/>
<accession>A0A5C5GFE0</accession>